<dbReference type="Pfam" id="PF09994">
    <property type="entry name" value="T6SS_Tle1-like_cat"/>
    <property type="match status" value="1"/>
</dbReference>
<evidence type="ECO:0000313" key="3">
    <source>
        <dbReference type="Proteomes" id="UP000182692"/>
    </source>
</evidence>
<dbReference type="STRING" id="1121869.SAMN03084138_03423"/>
<dbReference type="RefSeq" id="WP_074927887.1">
    <property type="nucleotide sequence ID" value="NZ_FOWR01000028.1"/>
</dbReference>
<keyword evidence="2" id="KW-0378">Hydrolase</keyword>
<reference evidence="2 3" key="1">
    <citation type="submission" date="2016-10" db="EMBL/GenBank/DDBJ databases">
        <authorList>
            <person name="de Groot N.N."/>
        </authorList>
    </citation>
    <scope>NUCLEOTIDE SEQUENCE [LARGE SCALE GENOMIC DNA]</scope>
    <source>
        <strain evidence="2 3">DSM 15893</strain>
    </source>
</reference>
<gene>
    <name evidence="2" type="ORF">SAMN03084138_03423</name>
</gene>
<dbReference type="PANTHER" id="PTHR33840:SF1">
    <property type="entry name" value="TLE1 PHOSPHOLIPASE DOMAIN-CONTAINING PROTEIN"/>
    <property type="match status" value="1"/>
</dbReference>
<dbReference type="PANTHER" id="PTHR33840">
    <property type="match status" value="1"/>
</dbReference>
<dbReference type="InterPro" id="IPR029058">
    <property type="entry name" value="AB_hydrolase_fold"/>
</dbReference>
<evidence type="ECO:0000259" key="1">
    <source>
        <dbReference type="Pfam" id="PF09994"/>
    </source>
</evidence>
<dbReference type="Proteomes" id="UP000182692">
    <property type="component" value="Unassembled WGS sequence"/>
</dbReference>
<dbReference type="InterPro" id="IPR018712">
    <property type="entry name" value="Tle1-like_cat"/>
</dbReference>
<protein>
    <submittedName>
        <fullName evidence="2">Uncharacterized alpha/beta hydrolase domain</fullName>
    </submittedName>
</protein>
<organism evidence="2 3">
    <name type="scientific">Enterovibrio norvegicus DSM 15893</name>
    <dbReference type="NCBI Taxonomy" id="1121869"/>
    <lineage>
        <taxon>Bacteria</taxon>
        <taxon>Pseudomonadati</taxon>
        <taxon>Pseudomonadota</taxon>
        <taxon>Gammaproteobacteria</taxon>
        <taxon>Vibrionales</taxon>
        <taxon>Vibrionaceae</taxon>
        <taxon>Enterovibrio</taxon>
    </lineage>
</organism>
<dbReference type="GO" id="GO:0016787">
    <property type="term" value="F:hydrolase activity"/>
    <property type="evidence" value="ECO:0007669"/>
    <property type="project" value="UniProtKB-KW"/>
</dbReference>
<dbReference type="OrthoDB" id="4378831at2"/>
<accession>A0A1I5U0M8</accession>
<name>A0A1I5U0M8_9GAMM</name>
<dbReference type="SUPFAM" id="SSF53474">
    <property type="entry name" value="alpha/beta-Hydrolases"/>
    <property type="match status" value="1"/>
</dbReference>
<dbReference type="EMBL" id="FOWR01000028">
    <property type="protein sequence ID" value="SFP88833.1"/>
    <property type="molecule type" value="Genomic_DNA"/>
</dbReference>
<sequence>MTSDGARKNPFRAKSQQRLIVLFDGTWNDPQDQTNVYRLAKYIKPFDEHGVRQRFFYDPGVGTSAATRFLGGTSGWGLTKNLLQGYEWLAKHCHSQEEIWVFGFSRGAYTARSLGGIVRMCGLLKIVTPDLLKRAMALYSNPSLSRDSEASVNFRRNFSRDVDIHFMGVWDTVGALGVPGTILSEKGVFSWHDTTLSDSIKHAFHAMALDEHRSAYNAALWTCNANTEMRPIEEVEQRWFTGAHANVGGGYPNDTLREIPFGWIAEKAMGLGLDLEMSQHVFTDDPWRKQPRDSFHEFIRGFYAAFQRFRGKGDENGRFYRAYNLGRGGLPALNVRVDPSVWKRWQALDYRPQTLVNAKQIPPS</sequence>
<dbReference type="GeneID" id="35874293"/>
<feature type="domain" description="T6SS Phospholipase effector Tle1-like catalytic" evidence="1">
    <location>
        <begin position="18"/>
        <end position="266"/>
    </location>
</feature>
<dbReference type="AlphaFoldDB" id="A0A1I5U0M8"/>
<proteinExistence type="predicted"/>
<evidence type="ECO:0000313" key="2">
    <source>
        <dbReference type="EMBL" id="SFP88833.1"/>
    </source>
</evidence>